<evidence type="ECO:0000256" key="1">
    <source>
        <dbReference type="SAM" id="Phobius"/>
    </source>
</evidence>
<gene>
    <name evidence="2" type="ORF">EST38_g8638</name>
</gene>
<keyword evidence="3" id="KW-1185">Reference proteome</keyword>
<keyword evidence="1" id="KW-0812">Transmembrane</keyword>
<keyword evidence="1" id="KW-0472">Membrane</keyword>
<evidence type="ECO:0000313" key="3">
    <source>
        <dbReference type="Proteomes" id="UP000290288"/>
    </source>
</evidence>
<reference evidence="2 3" key="1">
    <citation type="submission" date="2019-01" db="EMBL/GenBank/DDBJ databases">
        <title>Draft genome sequence of Psathyrella aberdarensis IHI B618.</title>
        <authorList>
            <person name="Buettner E."/>
            <person name="Kellner H."/>
        </authorList>
    </citation>
    <scope>NUCLEOTIDE SEQUENCE [LARGE SCALE GENOMIC DNA]</scope>
    <source>
        <strain evidence="2 3">IHI B618</strain>
    </source>
</reference>
<feature type="non-terminal residue" evidence="2">
    <location>
        <position position="118"/>
    </location>
</feature>
<feature type="transmembrane region" description="Helical" evidence="1">
    <location>
        <begin position="96"/>
        <end position="116"/>
    </location>
</feature>
<proteinExistence type="predicted"/>
<dbReference type="OrthoDB" id="3226582at2759"/>
<dbReference type="EMBL" id="SDEE01000360">
    <property type="protein sequence ID" value="RXW17209.1"/>
    <property type="molecule type" value="Genomic_DNA"/>
</dbReference>
<keyword evidence="1" id="KW-1133">Transmembrane helix</keyword>
<feature type="transmembrane region" description="Helical" evidence="1">
    <location>
        <begin position="21"/>
        <end position="40"/>
    </location>
</feature>
<sequence length="118" mass="12914">MTFVGDSLLVYRCYITCKDRWCLSILPAVTCASALVLNILGQSWRAGDPFPAVTNRYTSAATILTVLTNVTVTSIISFYLIRARRGLSQVLPSRSLRLYTGVVALLIESALPLTIFGI</sequence>
<comment type="caution">
    <text evidence="2">The sequence shown here is derived from an EMBL/GenBank/DDBJ whole genome shotgun (WGS) entry which is preliminary data.</text>
</comment>
<protein>
    <submittedName>
        <fullName evidence="2">Uncharacterized protein</fullName>
    </submittedName>
</protein>
<feature type="transmembrane region" description="Helical" evidence="1">
    <location>
        <begin position="60"/>
        <end position="81"/>
    </location>
</feature>
<name>A0A4Q2DCR5_9AGAR</name>
<dbReference type="AlphaFoldDB" id="A0A4Q2DCR5"/>
<evidence type="ECO:0000313" key="2">
    <source>
        <dbReference type="EMBL" id="RXW17209.1"/>
    </source>
</evidence>
<organism evidence="2 3">
    <name type="scientific">Candolleomyces aberdarensis</name>
    <dbReference type="NCBI Taxonomy" id="2316362"/>
    <lineage>
        <taxon>Eukaryota</taxon>
        <taxon>Fungi</taxon>
        <taxon>Dikarya</taxon>
        <taxon>Basidiomycota</taxon>
        <taxon>Agaricomycotina</taxon>
        <taxon>Agaricomycetes</taxon>
        <taxon>Agaricomycetidae</taxon>
        <taxon>Agaricales</taxon>
        <taxon>Agaricineae</taxon>
        <taxon>Psathyrellaceae</taxon>
        <taxon>Candolleomyces</taxon>
    </lineage>
</organism>
<dbReference type="Proteomes" id="UP000290288">
    <property type="component" value="Unassembled WGS sequence"/>
</dbReference>
<accession>A0A4Q2DCR5</accession>